<dbReference type="PANTHER" id="PTHR14624">
    <property type="entry name" value="DFG10 PROTEIN"/>
    <property type="match status" value="1"/>
</dbReference>
<evidence type="ECO:0000256" key="2">
    <source>
        <dbReference type="ARBA" id="ARBA00022692"/>
    </source>
</evidence>
<evidence type="ECO:0000256" key="6">
    <source>
        <dbReference type="SAM" id="MobiDB-lite"/>
    </source>
</evidence>
<keyword evidence="3 5" id="KW-1133">Transmembrane helix</keyword>
<dbReference type="STRING" id="5078.A0A135LDH8"/>
<dbReference type="AlphaFoldDB" id="A0A135LDH8"/>
<dbReference type="GO" id="GO:0003865">
    <property type="term" value="F:3-oxo-5-alpha-steroid 4-dehydrogenase activity"/>
    <property type="evidence" value="ECO:0007669"/>
    <property type="project" value="TreeGrafter"/>
</dbReference>
<dbReference type="OMA" id="WSLHGKN"/>
<evidence type="ECO:0000313" key="9">
    <source>
        <dbReference type="Proteomes" id="UP000070168"/>
    </source>
</evidence>
<keyword evidence="5" id="KW-0521">NADP</keyword>
<accession>A0A135LDH8</accession>
<feature type="region of interest" description="Disordered" evidence="6">
    <location>
        <begin position="61"/>
        <end position="80"/>
    </location>
</feature>
<dbReference type="GO" id="GO:0160198">
    <property type="term" value="F:polyprenal reductase activity"/>
    <property type="evidence" value="ECO:0007669"/>
    <property type="project" value="UniProtKB-EC"/>
</dbReference>
<keyword evidence="9" id="KW-1185">Reference proteome</keyword>
<comment type="function">
    <text evidence="5">Plays a key role in early steps of protein N-linked glycosylation by being involved in the conversion of polyprenol into dolichol. Acts as a polyprenal reductase that mediates the reduction of polyprenal into dolichal in a NADP-dependent mechanism. Dolichols are required for the synthesis of dolichol-linked monosaccharides and the oligosaccharide precursor used for N-glycosylation.</text>
</comment>
<keyword evidence="2 5" id="KW-0812">Transmembrane</keyword>
<evidence type="ECO:0000313" key="8">
    <source>
        <dbReference type="EMBL" id="KXG47024.1"/>
    </source>
</evidence>
<dbReference type="GO" id="GO:0005789">
    <property type="term" value="C:endoplasmic reticulum membrane"/>
    <property type="evidence" value="ECO:0007669"/>
    <property type="project" value="UniProtKB-SubCell"/>
</dbReference>
<proteinExistence type="inferred from homology"/>
<name>A0A135LDH8_PENPA</name>
<keyword evidence="5" id="KW-0256">Endoplasmic reticulum</keyword>
<comment type="pathway">
    <text evidence="5">Protein modification; protein glycosylation.</text>
</comment>
<dbReference type="GO" id="GO:0006488">
    <property type="term" value="P:dolichol-linked oligosaccharide biosynthetic process"/>
    <property type="evidence" value="ECO:0007669"/>
    <property type="project" value="UniProtKB-UniRule"/>
</dbReference>
<comment type="similarity">
    <text evidence="5">Belongs to the steroid 5-alpha reductase family. Polyprenal reductase subfamily.</text>
</comment>
<comment type="subcellular location">
    <subcellularLocation>
        <location evidence="1">Endomembrane system</location>
        <topology evidence="1">Multi-pass membrane protein</topology>
    </subcellularLocation>
    <subcellularLocation>
        <location evidence="5">Endoplasmic reticulum membrane</location>
    </subcellularLocation>
</comment>
<dbReference type="Proteomes" id="UP000070168">
    <property type="component" value="Unassembled WGS sequence"/>
</dbReference>
<evidence type="ECO:0000259" key="7">
    <source>
        <dbReference type="Pfam" id="PF02544"/>
    </source>
</evidence>
<comment type="caution">
    <text evidence="8">The sequence shown here is derived from an EMBL/GenBank/DDBJ whole genome shotgun (WGS) entry which is preliminary data.</text>
</comment>
<feature type="transmembrane region" description="Helical" evidence="5">
    <location>
        <begin position="177"/>
        <end position="196"/>
    </location>
</feature>
<feature type="transmembrane region" description="Helical" evidence="5">
    <location>
        <begin position="217"/>
        <end position="236"/>
    </location>
</feature>
<dbReference type="PROSITE" id="PS50244">
    <property type="entry name" value="S5A_REDUCTASE"/>
    <property type="match status" value="1"/>
</dbReference>
<gene>
    <name evidence="8" type="ORF">PGRI_037700</name>
</gene>
<sequence>MSLISQWVDNTLEATGMDAVDALRAFFLLAAATLTPTPRMQTISISIPTPLRSRFLTYGPRATSASTSTSSAPPNAQNPSDESKGFLDYLATWQVPHSYFTHFYVASVLSSVFWVVQLLSRGVMFQAITSRVSEEHQRRSMSLTQLVICCALLAIQGSRRLWESFIFSKPSSSQMWFMHWLLGLGFYLAAGVAIWIEGSGALLTNKLNIAHLQMTNAPSLRTFVLIPLFLVASGLQHDSHHYLFSLKKYTLPEHPMFRGVVCPHYGAECIVYLSLALLAAPQGELVNKTMLSCLAFVAVNLGLTARNTKQWYAQKFGKDSVQDWWLMIPYVY</sequence>
<dbReference type="Pfam" id="PF02544">
    <property type="entry name" value="Steroid_dh"/>
    <property type="match status" value="1"/>
</dbReference>
<dbReference type="GO" id="GO:0016095">
    <property type="term" value="P:polyprenol catabolic process"/>
    <property type="evidence" value="ECO:0007669"/>
    <property type="project" value="UniProtKB-UniRule"/>
</dbReference>
<feature type="domain" description="3-oxo-5-alpha-steroid 4-dehydrogenase C-terminal" evidence="7">
    <location>
        <begin position="199"/>
        <end position="332"/>
    </location>
</feature>
<evidence type="ECO:0000256" key="3">
    <source>
        <dbReference type="ARBA" id="ARBA00022989"/>
    </source>
</evidence>
<dbReference type="EMBL" id="LHQR01000067">
    <property type="protein sequence ID" value="KXG47024.1"/>
    <property type="molecule type" value="Genomic_DNA"/>
</dbReference>
<dbReference type="InterPro" id="IPR039698">
    <property type="entry name" value="Dfg10/SRD5A3"/>
</dbReference>
<feature type="transmembrane region" description="Helical" evidence="5">
    <location>
        <begin position="99"/>
        <end position="119"/>
    </location>
</feature>
<organism evidence="8 9">
    <name type="scientific">Penicillium patulum</name>
    <name type="common">Penicillium griseofulvum</name>
    <dbReference type="NCBI Taxonomy" id="5078"/>
    <lineage>
        <taxon>Eukaryota</taxon>
        <taxon>Fungi</taxon>
        <taxon>Dikarya</taxon>
        <taxon>Ascomycota</taxon>
        <taxon>Pezizomycotina</taxon>
        <taxon>Eurotiomycetes</taxon>
        <taxon>Eurotiomycetidae</taxon>
        <taxon>Eurotiales</taxon>
        <taxon>Aspergillaceae</taxon>
        <taxon>Penicillium</taxon>
    </lineage>
</organism>
<dbReference type="PANTHER" id="PTHR14624:SF0">
    <property type="entry name" value="POLYPRENOL REDUCTASE"/>
    <property type="match status" value="1"/>
</dbReference>
<evidence type="ECO:0000256" key="1">
    <source>
        <dbReference type="ARBA" id="ARBA00004127"/>
    </source>
</evidence>
<dbReference type="UniPathway" id="UPA00378"/>
<feature type="transmembrane region" description="Helical" evidence="5">
    <location>
        <begin position="140"/>
        <end position="157"/>
    </location>
</feature>
<keyword evidence="5" id="KW-0560">Oxidoreductase</keyword>
<evidence type="ECO:0000256" key="5">
    <source>
        <dbReference type="RuleBase" id="RU367081"/>
    </source>
</evidence>
<reference evidence="8 9" key="1">
    <citation type="journal article" date="2016" name="BMC Genomics">
        <title>Genome sequencing and secondary metabolism of the postharvest pathogen Penicillium griseofulvum.</title>
        <authorList>
            <person name="Banani H."/>
            <person name="Marcet-Houben M."/>
            <person name="Ballester A.R."/>
            <person name="Abbruscato P."/>
            <person name="Gonzalez-Candelas L."/>
            <person name="Gabaldon T."/>
            <person name="Spadaro D."/>
        </authorList>
    </citation>
    <scope>NUCLEOTIDE SEQUENCE [LARGE SCALE GENOMIC DNA]</scope>
    <source>
        <strain evidence="8 9">PG3</strain>
    </source>
</reference>
<dbReference type="OrthoDB" id="541710at2759"/>
<dbReference type="GO" id="GO:0102389">
    <property type="term" value="F:polyprenol reductase activity"/>
    <property type="evidence" value="ECO:0007669"/>
    <property type="project" value="UniProtKB-UniRule"/>
</dbReference>
<protein>
    <recommendedName>
        <fullName evidence="5">Polyprenal reductase</fullName>
        <ecNumber evidence="5">1.3.1.94</ecNumber>
    </recommendedName>
</protein>
<feature type="transmembrane region" description="Helical" evidence="5">
    <location>
        <begin position="256"/>
        <end position="280"/>
    </location>
</feature>
<feature type="compositionally biased region" description="Low complexity" evidence="6">
    <location>
        <begin position="62"/>
        <end position="72"/>
    </location>
</feature>
<comment type="catalytic activity">
    <reaction evidence="5">
        <text>a di-trans,poly-cis-dolichal + NADP(+) = a di-trans,poly-cis-polyprenal + NADPH + H(+)</text>
        <dbReference type="Rhea" id="RHEA:80727"/>
        <dbReference type="Rhea" id="RHEA-COMP:19536"/>
        <dbReference type="Rhea" id="RHEA-COMP:19537"/>
        <dbReference type="ChEBI" id="CHEBI:15378"/>
        <dbReference type="ChEBI" id="CHEBI:57783"/>
        <dbReference type="ChEBI" id="CHEBI:58349"/>
        <dbReference type="ChEBI" id="CHEBI:231623"/>
        <dbReference type="ChEBI" id="CHEBI:231637"/>
        <dbReference type="EC" id="1.3.1.94"/>
    </reaction>
    <physiologicalReaction direction="right-to-left" evidence="5">
        <dbReference type="Rhea" id="RHEA:80729"/>
    </physiologicalReaction>
</comment>
<dbReference type="InterPro" id="IPR001104">
    <property type="entry name" value="3-oxo-5_a-steroid_4-DH_C"/>
</dbReference>
<keyword evidence="4 5" id="KW-0472">Membrane</keyword>
<dbReference type="GeneID" id="63706783"/>
<evidence type="ECO:0000256" key="4">
    <source>
        <dbReference type="ARBA" id="ARBA00023136"/>
    </source>
</evidence>
<dbReference type="EC" id="1.3.1.94" evidence="5"/>
<dbReference type="RefSeq" id="XP_040645560.1">
    <property type="nucleotide sequence ID" value="XM_040791483.1"/>
</dbReference>